<dbReference type="SUPFAM" id="SSF49401">
    <property type="entry name" value="Bacterial adhesins"/>
    <property type="match status" value="6"/>
</dbReference>
<evidence type="ECO:0000256" key="8">
    <source>
        <dbReference type="SAM" id="Phobius"/>
    </source>
</evidence>
<keyword evidence="8" id="KW-0812">Transmembrane</keyword>
<dbReference type="InterPro" id="IPR008456">
    <property type="entry name" value="Collagen-bd_dom"/>
</dbReference>
<comment type="subcellular location">
    <subcellularLocation>
        <location evidence="1">Secreted</location>
        <location evidence="1">Cell wall</location>
        <topology evidence="1">Peptidoglycan-anchor</topology>
    </subcellularLocation>
</comment>
<dbReference type="Pfam" id="PF17802">
    <property type="entry name" value="SpaA"/>
    <property type="match status" value="1"/>
</dbReference>
<dbReference type="NCBIfam" id="TIGR01167">
    <property type="entry name" value="LPXTG_anchor"/>
    <property type="match status" value="1"/>
</dbReference>
<dbReference type="InterPro" id="IPR011252">
    <property type="entry name" value="Fibrogen-bd_dom1"/>
</dbReference>
<accession>A0ABX1Z2C6</accession>
<dbReference type="InterPro" id="IPR013783">
    <property type="entry name" value="Ig-like_fold"/>
</dbReference>
<keyword evidence="5" id="KW-0732">Signal</keyword>
<dbReference type="Pfam" id="PF05737">
    <property type="entry name" value="Collagen_bind"/>
    <property type="match status" value="5"/>
</dbReference>
<evidence type="ECO:0000259" key="9">
    <source>
        <dbReference type="Pfam" id="PF00746"/>
    </source>
</evidence>
<dbReference type="Gene3D" id="2.60.40.1280">
    <property type="match status" value="1"/>
</dbReference>
<keyword evidence="4" id="KW-0964">Secreted</keyword>
<keyword evidence="14" id="KW-1185">Reference proteome</keyword>
<feature type="transmembrane region" description="Helical" evidence="8">
    <location>
        <begin position="1073"/>
        <end position="1091"/>
    </location>
</feature>
<evidence type="ECO:0000256" key="6">
    <source>
        <dbReference type="ARBA" id="ARBA00023088"/>
    </source>
</evidence>
<feature type="domain" description="Collagen binding" evidence="10">
    <location>
        <begin position="179"/>
        <end position="304"/>
    </location>
</feature>
<feature type="domain" description="Collagen binding" evidence="10">
    <location>
        <begin position="595"/>
        <end position="715"/>
    </location>
</feature>
<feature type="domain" description="Collagen binding" evidence="10">
    <location>
        <begin position="328"/>
        <end position="425"/>
    </location>
</feature>
<comment type="caution">
    <text evidence="13">The sequence shown here is derived from an EMBL/GenBank/DDBJ whole genome shotgun (WGS) entry which is preliminary data.</text>
</comment>
<dbReference type="PANTHER" id="PTHR36108">
    <property type="entry name" value="COLOSSIN-B-RELATED"/>
    <property type="match status" value="1"/>
</dbReference>
<dbReference type="RefSeq" id="WP_171690714.1">
    <property type="nucleotide sequence ID" value="NZ_WHOC01000088.1"/>
</dbReference>
<organism evidence="13 14">
    <name type="scientific">Paenibacillus germinis</name>
    <dbReference type="NCBI Taxonomy" id="2654979"/>
    <lineage>
        <taxon>Bacteria</taxon>
        <taxon>Bacillati</taxon>
        <taxon>Bacillota</taxon>
        <taxon>Bacilli</taxon>
        <taxon>Bacillales</taxon>
        <taxon>Paenibacillaceae</taxon>
        <taxon>Paenibacillus</taxon>
    </lineage>
</organism>
<proteinExistence type="inferred from homology"/>
<evidence type="ECO:0000313" key="14">
    <source>
        <dbReference type="Proteomes" id="UP000658690"/>
    </source>
</evidence>
<dbReference type="PRINTS" id="PR01217">
    <property type="entry name" value="PRICHEXTENSN"/>
</dbReference>
<feature type="domain" description="Gram-positive cocci surface proteins LPxTG" evidence="9">
    <location>
        <begin position="1062"/>
        <end position="1093"/>
    </location>
</feature>
<dbReference type="InterPro" id="IPR041171">
    <property type="entry name" value="SDR_Ig"/>
</dbReference>
<evidence type="ECO:0000259" key="12">
    <source>
        <dbReference type="Pfam" id="PF17961"/>
    </source>
</evidence>
<comment type="similarity">
    <text evidence="2">Belongs to the serine-aspartate repeat-containing protein (SDr) family.</text>
</comment>
<feature type="region of interest" description="Disordered" evidence="7">
    <location>
        <begin position="977"/>
        <end position="1054"/>
    </location>
</feature>
<dbReference type="Gene3D" id="2.60.40.740">
    <property type="match status" value="5"/>
</dbReference>
<keyword evidence="6" id="KW-0572">Peptidoglycan-anchor</keyword>
<evidence type="ECO:0000256" key="1">
    <source>
        <dbReference type="ARBA" id="ARBA00004168"/>
    </source>
</evidence>
<evidence type="ECO:0000256" key="3">
    <source>
        <dbReference type="ARBA" id="ARBA00022512"/>
    </source>
</evidence>
<evidence type="ECO:0000256" key="5">
    <source>
        <dbReference type="ARBA" id="ARBA00022729"/>
    </source>
</evidence>
<evidence type="ECO:0000313" key="13">
    <source>
        <dbReference type="EMBL" id="NOU87550.1"/>
    </source>
</evidence>
<evidence type="ECO:0000259" key="11">
    <source>
        <dbReference type="Pfam" id="PF17802"/>
    </source>
</evidence>
<evidence type="ECO:0000259" key="10">
    <source>
        <dbReference type="Pfam" id="PF05737"/>
    </source>
</evidence>
<keyword evidence="8" id="KW-1133">Transmembrane helix</keyword>
<feature type="domain" description="Collagen binding" evidence="10">
    <location>
        <begin position="741"/>
        <end position="864"/>
    </location>
</feature>
<keyword evidence="3" id="KW-0134">Cell wall</keyword>
<evidence type="ECO:0000256" key="4">
    <source>
        <dbReference type="ARBA" id="ARBA00022525"/>
    </source>
</evidence>
<dbReference type="EMBL" id="WHOC01000088">
    <property type="protein sequence ID" value="NOU87550.1"/>
    <property type="molecule type" value="Genomic_DNA"/>
</dbReference>
<dbReference type="InterPro" id="IPR008966">
    <property type="entry name" value="Adhesion_dom_sf"/>
</dbReference>
<dbReference type="Gene3D" id="2.60.40.10">
    <property type="entry name" value="Immunoglobulins"/>
    <property type="match status" value="1"/>
</dbReference>
<dbReference type="InterPro" id="IPR019931">
    <property type="entry name" value="LPXTG_anchor"/>
</dbReference>
<keyword evidence="8" id="KW-0472">Membrane</keyword>
<reference evidence="13 14" key="1">
    <citation type="submission" date="2019-10" db="EMBL/GenBank/DDBJ databases">
        <title>Description of Paenibacillus choica sp. nov.</title>
        <authorList>
            <person name="Carlier A."/>
            <person name="Qi S."/>
        </authorList>
    </citation>
    <scope>NUCLEOTIDE SEQUENCE [LARGE SCALE GENOMIC DNA]</scope>
    <source>
        <strain evidence="13 14">LMG 31460</strain>
    </source>
</reference>
<name>A0ABX1Z2C6_9BACL</name>
<dbReference type="Pfam" id="PF00746">
    <property type="entry name" value="Gram_pos_anchor"/>
    <property type="match status" value="1"/>
</dbReference>
<feature type="domain" description="Collagen binding" evidence="10">
    <location>
        <begin position="461"/>
        <end position="551"/>
    </location>
</feature>
<feature type="domain" description="SpaA-like prealbumin fold" evidence="11">
    <location>
        <begin position="889"/>
        <end position="974"/>
    </location>
</feature>
<evidence type="ECO:0000256" key="7">
    <source>
        <dbReference type="SAM" id="MobiDB-lite"/>
    </source>
</evidence>
<evidence type="ECO:0000256" key="2">
    <source>
        <dbReference type="ARBA" id="ARBA00007257"/>
    </source>
</evidence>
<protein>
    <submittedName>
        <fullName evidence="13">LPXTG cell wall anchor domain-containing protein</fullName>
    </submittedName>
</protein>
<dbReference type="SUPFAM" id="SSF49478">
    <property type="entry name" value="Cna protein B-type domain"/>
    <property type="match status" value="1"/>
</dbReference>
<dbReference type="Proteomes" id="UP000658690">
    <property type="component" value="Unassembled WGS sequence"/>
</dbReference>
<feature type="compositionally biased region" description="Pro residues" evidence="7">
    <location>
        <begin position="983"/>
        <end position="1036"/>
    </location>
</feature>
<sequence>MLKKTSALLITLLIFMQSIYGIGFFTEASAKTISNTILDSVTMAVYDSAGQVVTGNVYEPNSTIQLDYTWSLPNGHGYKSGDTYTFTLPQQFLLFNDINGNLVMGQDQLGIFHVDQASHQVLITFNNYIESHDNVHGTLTFRTKLDTSKLTESTTVTVTIPVKSGDQIFTLHLRPSVTSTIEKSGVSSGFNSKDIHWTIDVNKTLDSVQDAVVTDRIPTGLSVPVTVAVYDLGVHLNGTVVQGALVDVSKYTVSITGSDLTVRFTESPIHTAYRIQYTTPITDFNKKTFVNAAAFGGSNKDPVQTSVTVQVTLGSSLDKIVESYNPFTQIISWGIKYNYNERTIAQSAAFLKDLFNDTQEIVAGSLHVYPVTFNSSGNETLGIELPSGEYTVTTEVAAGKKGFKLQFNHNISSAYKITYQTKASNPVMNIAIITNTVTSGSEASDSATQPIEQGAVHKYPGTVDYKAKTVAWHIVINRDSQLMNNVVVTDTFPKKGLRFIPDSLVIKKGNVIVPSTDYIFDSSVPVEDGFKVKFTNAISEPISIDYKTDFNLDLISPPGTTDFINSAKVDWIDSSEKTKTQTASATFIPRIEVKNNGFKFGGYNAVTKEITWTVGVNYNGKTLADANIQDTLESNQKFDVNSPDSLHVYKMTINPENGNPSRGGEIDRKKYEYTLDNQNKLIVHFLQPISEPFYIVFKTSLQGQLINSTVSNTAIAYDGTKQVSGDLKATLPISKGGEYVSKSGSQSGDKINWSVQINYGQSTLNDAKIIDTPSINQQLLPNSFHLFATIVTSNGNVTKGTELTKGVDYKLVINTDNQGMQTFELSFVKQISTAYILEYQSLIMANDHETVSNKISLSGTNVTTITEETTKVIQVGVSDGSGTGSGVRGSLTVKKIDSTNNTLLLRGAIFELKRKSGEKINSLTTDETGTVVFNNLLAGDYVVSEITAPPGYVLNKEVNQITLHPGDELHLNVINTKTTDIGSPPPESTNPPGEPTPPPTTPTPPPTPTPSPTPGATPPPSITPTPSVTPTPPTVPTPSTDPDIPIDTDNDVPLGGIPPITKPETLPTTGESSHLYVEIAGITLILLGLILRRRFTR</sequence>
<dbReference type="InterPro" id="IPR041033">
    <property type="entry name" value="SpaA_PFL_dom_1"/>
</dbReference>
<gene>
    <name evidence="13" type="ORF">GC102_17470</name>
</gene>
<dbReference type="PANTHER" id="PTHR36108:SF13">
    <property type="entry name" value="COLOSSIN-B-RELATED"/>
    <property type="match status" value="1"/>
</dbReference>
<dbReference type="Pfam" id="PF17961">
    <property type="entry name" value="Big_8"/>
    <property type="match status" value="1"/>
</dbReference>
<feature type="domain" description="SDR-like Ig" evidence="12">
    <location>
        <begin position="61"/>
        <end position="154"/>
    </location>
</feature>